<gene>
    <name evidence="1" type="ORF">GCM10010302_47740</name>
</gene>
<dbReference type="Proteomes" id="UP001501867">
    <property type="component" value="Unassembled WGS sequence"/>
</dbReference>
<proteinExistence type="predicted"/>
<dbReference type="EMBL" id="BAAABV010000023">
    <property type="protein sequence ID" value="GAA0303632.1"/>
    <property type="molecule type" value="Genomic_DNA"/>
</dbReference>
<keyword evidence="2" id="KW-1185">Reference proteome</keyword>
<protein>
    <submittedName>
        <fullName evidence="1">Uncharacterized protein</fullName>
    </submittedName>
</protein>
<evidence type="ECO:0000313" key="1">
    <source>
        <dbReference type="EMBL" id="GAA0303632.1"/>
    </source>
</evidence>
<evidence type="ECO:0000313" key="2">
    <source>
        <dbReference type="Proteomes" id="UP001501867"/>
    </source>
</evidence>
<comment type="caution">
    <text evidence="1">The sequence shown here is derived from an EMBL/GenBank/DDBJ whole genome shotgun (WGS) entry which is preliminary data.</text>
</comment>
<organism evidence="1 2">
    <name type="scientific">Streptomyces polychromogenes</name>
    <dbReference type="NCBI Taxonomy" id="67342"/>
    <lineage>
        <taxon>Bacteria</taxon>
        <taxon>Bacillati</taxon>
        <taxon>Actinomycetota</taxon>
        <taxon>Actinomycetes</taxon>
        <taxon>Kitasatosporales</taxon>
        <taxon>Streptomycetaceae</taxon>
        <taxon>Streptomyces</taxon>
    </lineage>
</organism>
<dbReference type="RefSeq" id="WP_344163215.1">
    <property type="nucleotide sequence ID" value="NZ_BAAABV010000023.1"/>
</dbReference>
<sequence>MAFGGNRAGAEPFEPVPWDGITRFTVGRVLRDAVRASKRGAGAHALRVPRVRGGEELMVPALYIAPAGPEGVPLRQAGFRLYEDEARTRPLCSVLPEDPGGEHHRVTDAAGREAGAVHRTPAAQRLVRHGWWLEQPGHPEVAAPRRWAEGGPGRIVERGVGKVLGSVVDNILSLGAEDTGADPLKPVLWRAGQETVLTFRPSQGPRWYEVAPDGWLDKRLAFALVVLRESEVWGAGRR</sequence>
<accession>A0ABN0VI05</accession>
<reference evidence="1 2" key="1">
    <citation type="journal article" date="2019" name="Int. J. Syst. Evol. Microbiol.">
        <title>The Global Catalogue of Microorganisms (GCM) 10K type strain sequencing project: providing services to taxonomists for standard genome sequencing and annotation.</title>
        <authorList>
            <consortium name="The Broad Institute Genomics Platform"/>
            <consortium name="The Broad Institute Genome Sequencing Center for Infectious Disease"/>
            <person name="Wu L."/>
            <person name="Ma J."/>
        </authorList>
    </citation>
    <scope>NUCLEOTIDE SEQUENCE [LARGE SCALE GENOMIC DNA]</scope>
    <source>
        <strain evidence="1 2">JCM 4505</strain>
    </source>
</reference>
<name>A0ABN0VI05_9ACTN</name>